<protein>
    <submittedName>
        <fullName evidence="1">Uncharacterized protein</fullName>
    </submittedName>
</protein>
<keyword evidence="2" id="KW-1185">Reference proteome</keyword>
<name>A0ABT7BV08_9CYAN</name>
<dbReference type="Proteomes" id="UP001232992">
    <property type="component" value="Unassembled WGS sequence"/>
</dbReference>
<comment type="caution">
    <text evidence="1">The sequence shown here is derived from an EMBL/GenBank/DDBJ whole genome shotgun (WGS) entry which is preliminary data.</text>
</comment>
<accession>A0ABT7BV08</accession>
<organism evidence="1 2">
    <name type="scientific">Roseofilum casamattae BLCC-M143</name>
    <dbReference type="NCBI Taxonomy" id="3022442"/>
    <lineage>
        <taxon>Bacteria</taxon>
        <taxon>Bacillati</taxon>
        <taxon>Cyanobacteriota</taxon>
        <taxon>Cyanophyceae</taxon>
        <taxon>Desertifilales</taxon>
        <taxon>Desertifilaceae</taxon>
        <taxon>Roseofilum</taxon>
        <taxon>Roseofilum casamattae</taxon>
    </lineage>
</organism>
<reference evidence="1 2" key="1">
    <citation type="submission" date="2023-01" db="EMBL/GenBank/DDBJ databases">
        <title>Novel diversity within Roseofilum (Cyanobacteria; Desertifilaceae) from marine benthic mats with descriptions of four novel species.</title>
        <authorList>
            <person name="Wang Y."/>
            <person name="Berthold D.E."/>
            <person name="Hu J."/>
            <person name="Lefler F.W."/>
            <person name="Laughinghouse H.D. IV."/>
        </authorList>
    </citation>
    <scope>NUCLEOTIDE SEQUENCE [LARGE SCALE GENOMIC DNA]</scope>
    <source>
        <strain evidence="1 2">BLCC-M143</strain>
    </source>
</reference>
<evidence type="ECO:0000313" key="2">
    <source>
        <dbReference type="Proteomes" id="UP001232992"/>
    </source>
</evidence>
<dbReference type="RefSeq" id="WP_283757682.1">
    <property type="nucleotide sequence ID" value="NZ_JAQOSQ010000005.1"/>
</dbReference>
<gene>
    <name evidence="1" type="ORF">PMH09_07455</name>
</gene>
<sequence length="261" mass="30228">MAIIPLKAWYLQEYEPIRELEKRPPDIRLSKQSLLKSALRADFLEDSDEVKESTWFQNYLQGETVEFYIEGSGGYTIANIDLTSHEMYFTKRDVLANLDPILFFCYQQEYEESGRIIGEALAEIIAQLNLRSRISLTLESSHRPNQAPIRLKGPLMRRIRKSLLFIADGTPISQIETQENVQPIPSPYACVEMGYALQAKRPEQILLLQQERPDIPGQFPFDVPSANRLLFSTENDLKETLPQMLENLLQRYSLFQGRRRS</sequence>
<evidence type="ECO:0000313" key="1">
    <source>
        <dbReference type="EMBL" id="MDJ1183028.1"/>
    </source>
</evidence>
<dbReference type="EMBL" id="JAQOSQ010000005">
    <property type="protein sequence ID" value="MDJ1183028.1"/>
    <property type="molecule type" value="Genomic_DNA"/>
</dbReference>
<proteinExistence type="predicted"/>